<evidence type="ECO:0000259" key="2">
    <source>
        <dbReference type="Pfam" id="PF05685"/>
    </source>
</evidence>
<evidence type="ECO:0000313" key="4">
    <source>
        <dbReference type="Proteomes" id="UP000774570"/>
    </source>
</evidence>
<keyword evidence="4" id="KW-1185">Reference proteome</keyword>
<dbReference type="Proteomes" id="UP000774570">
    <property type="component" value="Unassembled WGS sequence"/>
</dbReference>
<dbReference type="SUPFAM" id="SSF52980">
    <property type="entry name" value="Restriction endonuclease-like"/>
    <property type="match status" value="1"/>
</dbReference>
<protein>
    <submittedName>
        <fullName evidence="3">Uma2 family endonuclease</fullName>
    </submittedName>
</protein>
<dbReference type="InterPro" id="IPR008538">
    <property type="entry name" value="Uma2"/>
</dbReference>
<evidence type="ECO:0000313" key="3">
    <source>
        <dbReference type="EMBL" id="MBW8483275.1"/>
    </source>
</evidence>
<dbReference type="EMBL" id="JAIBOA010000007">
    <property type="protein sequence ID" value="MBW8483275.1"/>
    <property type="molecule type" value="Genomic_DNA"/>
</dbReference>
<evidence type="ECO:0000256" key="1">
    <source>
        <dbReference type="SAM" id="MobiDB-lite"/>
    </source>
</evidence>
<dbReference type="CDD" id="cd06260">
    <property type="entry name" value="DUF820-like"/>
    <property type="match status" value="1"/>
</dbReference>
<comment type="caution">
    <text evidence="3">The sequence shown here is derived from an EMBL/GenBank/DDBJ whole genome shotgun (WGS) entry which is preliminary data.</text>
</comment>
<dbReference type="GO" id="GO:0004519">
    <property type="term" value="F:endonuclease activity"/>
    <property type="evidence" value="ECO:0007669"/>
    <property type="project" value="UniProtKB-KW"/>
</dbReference>
<proteinExistence type="predicted"/>
<dbReference type="Gene3D" id="3.90.1570.10">
    <property type="entry name" value="tt1808, chain A"/>
    <property type="match status" value="1"/>
</dbReference>
<dbReference type="PANTHER" id="PTHR35400">
    <property type="entry name" value="SLR1083 PROTEIN"/>
    <property type="match status" value="1"/>
</dbReference>
<dbReference type="RefSeq" id="WP_220166386.1">
    <property type="nucleotide sequence ID" value="NZ_JAIBOA010000007.1"/>
</dbReference>
<dbReference type="PANTHER" id="PTHR35400:SF3">
    <property type="entry name" value="SLL1072 PROTEIN"/>
    <property type="match status" value="1"/>
</dbReference>
<gene>
    <name evidence="3" type="ORF">K1Y72_12900</name>
</gene>
<dbReference type="InterPro" id="IPR011335">
    <property type="entry name" value="Restrct_endonuc-II-like"/>
</dbReference>
<keyword evidence="3" id="KW-0378">Hydrolase</keyword>
<keyword evidence="3" id="KW-0255">Endonuclease</keyword>
<name>A0ABS7FS91_9ACTN</name>
<accession>A0ABS7FS91</accession>
<sequence>MDRRGPLAEHRARPRRQGAGARPRDEAAAAAGADVYVKGPLDIKLGPTYRVPDLAVVHGPAARDARARRARAYDAADVLLIAEIVSPRSSSERTGRVDKVFEYAQAGIPRYWLIDLEPEPCVVVRELADDGRYHVTGTFTADLPLTATGPFACELDPAALLD</sequence>
<organism evidence="3 4">
    <name type="scientific">Actinomadura parmotrematis</name>
    <dbReference type="NCBI Taxonomy" id="2864039"/>
    <lineage>
        <taxon>Bacteria</taxon>
        <taxon>Bacillati</taxon>
        <taxon>Actinomycetota</taxon>
        <taxon>Actinomycetes</taxon>
        <taxon>Streptosporangiales</taxon>
        <taxon>Thermomonosporaceae</taxon>
        <taxon>Actinomadura</taxon>
    </lineage>
</organism>
<dbReference type="InterPro" id="IPR012296">
    <property type="entry name" value="Nuclease_put_TT1808"/>
</dbReference>
<reference evidence="3 4" key="1">
    <citation type="submission" date="2021-07" db="EMBL/GenBank/DDBJ databases">
        <title>Actinomadura sp. PM05-2 isolated from lichen.</title>
        <authorList>
            <person name="Somphong A."/>
            <person name="Phongsopitanun W."/>
            <person name="Tanasupawat S."/>
            <person name="Peongsungnone V."/>
        </authorList>
    </citation>
    <scope>NUCLEOTIDE SEQUENCE [LARGE SCALE GENOMIC DNA]</scope>
    <source>
        <strain evidence="3 4">PM05-2</strain>
    </source>
</reference>
<feature type="compositionally biased region" description="Basic and acidic residues" evidence="1">
    <location>
        <begin position="1"/>
        <end position="11"/>
    </location>
</feature>
<keyword evidence="3" id="KW-0540">Nuclease</keyword>
<feature type="region of interest" description="Disordered" evidence="1">
    <location>
        <begin position="1"/>
        <end position="26"/>
    </location>
</feature>
<feature type="domain" description="Putative restriction endonuclease" evidence="2">
    <location>
        <begin position="34"/>
        <end position="142"/>
    </location>
</feature>
<dbReference type="Pfam" id="PF05685">
    <property type="entry name" value="Uma2"/>
    <property type="match status" value="1"/>
</dbReference>